<organism evidence="2 3">
    <name type="scientific">Lodderomyces beijingensis</name>
    <dbReference type="NCBI Taxonomy" id="1775926"/>
    <lineage>
        <taxon>Eukaryota</taxon>
        <taxon>Fungi</taxon>
        <taxon>Dikarya</taxon>
        <taxon>Ascomycota</taxon>
        <taxon>Saccharomycotina</taxon>
        <taxon>Pichiomycetes</taxon>
        <taxon>Debaryomycetaceae</taxon>
        <taxon>Candida/Lodderomyces clade</taxon>
        <taxon>Lodderomyces</taxon>
    </lineage>
</organism>
<keyword evidence="1" id="KW-1133">Transmembrane helix</keyword>
<dbReference type="RefSeq" id="XP_066830235.1">
    <property type="nucleotide sequence ID" value="XM_066973391.1"/>
</dbReference>
<evidence type="ECO:0008006" key="4">
    <source>
        <dbReference type="Google" id="ProtNLM"/>
    </source>
</evidence>
<reference evidence="2 3" key="1">
    <citation type="submission" date="2024-03" db="EMBL/GenBank/DDBJ databases">
        <authorList>
            <person name="Brejova B."/>
        </authorList>
    </citation>
    <scope>NUCLEOTIDE SEQUENCE [LARGE SCALE GENOMIC DNA]</scope>
    <source>
        <strain evidence="2 3">CBS 14171</strain>
    </source>
</reference>
<gene>
    <name evidence="2" type="ORF">LODBEIA_P32970</name>
</gene>
<evidence type="ECO:0000313" key="2">
    <source>
        <dbReference type="EMBL" id="CAK9439073.1"/>
    </source>
</evidence>
<feature type="transmembrane region" description="Helical" evidence="1">
    <location>
        <begin position="12"/>
        <end position="28"/>
    </location>
</feature>
<dbReference type="Proteomes" id="UP001497383">
    <property type="component" value="Chromosome 4"/>
</dbReference>
<evidence type="ECO:0000256" key="1">
    <source>
        <dbReference type="SAM" id="Phobius"/>
    </source>
</evidence>
<dbReference type="GeneID" id="92208493"/>
<keyword evidence="1" id="KW-0472">Membrane</keyword>
<keyword evidence="3" id="KW-1185">Reference proteome</keyword>
<evidence type="ECO:0000313" key="3">
    <source>
        <dbReference type="Proteomes" id="UP001497383"/>
    </source>
</evidence>
<sequence>MDSTIVKEARATALTFLRIFGLVIPLAITRTGLYLTTTISSSIFVLLPLSIITYHKYYTTLIPLANSPIIPLNFKFEPHQLPSYENATMVPSYPFSHHSSTSSSLYLSNLISPQFPNYEFDESSPYIFKIRLSIQCPSTFYASLSSLPPPQPPQSLASPSSSYQSSLETPPLLSKIQYTLQNPSVFKQGTFILNCDPMTLYQSKNSIVPYNLRFWTPPKLSNLEQSTIIEFGSFEIMGDKLQDSKNFQDFVLVLNHAANYIIEDGSTQVWFEIKWTGFRFYLVKYYYLFYVVGTLGFFLVSLAVSVLTGYGMLWMNYRNSTAKTKSVPMKAEPRVKIERTY</sequence>
<name>A0ABP0ZLN3_9ASCO</name>
<feature type="transmembrane region" description="Helical" evidence="1">
    <location>
        <begin position="34"/>
        <end position="54"/>
    </location>
</feature>
<dbReference type="EMBL" id="OZ022408">
    <property type="protein sequence ID" value="CAK9439073.1"/>
    <property type="molecule type" value="Genomic_DNA"/>
</dbReference>
<proteinExistence type="predicted"/>
<feature type="transmembrane region" description="Helical" evidence="1">
    <location>
        <begin position="287"/>
        <end position="313"/>
    </location>
</feature>
<keyword evidence="1" id="KW-0812">Transmembrane</keyword>
<accession>A0ABP0ZLN3</accession>
<protein>
    <recommendedName>
        <fullName evidence="4">Seipin</fullName>
    </recommendedName>
</protein>